<dbReference type="InterPro" id="IPR001347">
    <property type="entry name" value="SIS_dom"/>
</dbReference>
<name>A0A844FTY5_9FIRM</name>
<comment type="caution">
    <text evidence="6">The sequence shown here is derived from an EMBL/GenBank/DDBJ whole genome shotgun (WGS) entry which is preliminary data.</text>
</comment>
<dbReference type="PANTHER" id="PTHR30514">
    <property type="entry name" value="GLUCOKINASE"/>
    <property type="match status" value="1"/>
</dbReference>
<evidence type="ECO:0000259" key="4">
    <source>
        <dbReference type="PROSITE" id="PS51071"/>
    </source>
</evidence>
<dbReference type="GO" id="GO:1901135">
    <property type="term" value="P:carbohydrate derivative metabolic process"/>
    <property type="evidence" value="ECO:0007669"/>
    <property type="project" value="InterPro"/>
</dbReference>
<evidence type="ECO:0000259" key="5">
    <source>
        <dbReference type="PROSITE" id="PS51464"/>
    </source>
</evidence>
<proteinExistence type="predicted"/>
<dbReference type="PANTHER" id="PTHR30514:SF1">
    <property type="entry name" value="HTH-TYPE TRANSCRIPTIONAL REGULATOR HEXR-RELATED"/>
    <property type="match status" value="1"/>
</dbReference>
<gene>
    <name evidence="6" type="ORF">FYJ79_04760</name>
</gene>
<dbReference type="EMBL" id="VUNM01000007">
    <property type="protein sequence ID" value="MST88892.1"/>
    <property type="molecule type" value="Genomic_DNA"/>
</dbReference>
<dbReference type="PROSITE" id="PS51071">
    <property type="entry name" value="HTH_RPIR"/>
    <property type="match status" value="1"/>
</dbReference>
<protein>
    <submittedName>
        <fullName evidence="6">MurR/RpiR family transcriptional regulator</fullName>
    </submittedName>
</protein>
<evidence type="ECO:0000256" key="1">
    <source>
        <dbReference type="ARBA" id="ARBA00023015"/>
    </source>
</evidence>
<dbReference type="Gene3D" id="3.40.50.10490">
    <property type="entry name" value="Glucose-6-phosphate isomerase like protein, domain 1"/>
    <property type="match status" value="1"/>
</dbReference>
<dbReference type="AlphaFoldDB" id="A0A844FTY5"/>
<keyword evidence="7" id="KW-1185">Reference proteome</keyword>
<accession>A0A844FTY5</accession>
<keyword evidence="3" id="KW-0804">Transcription</keyword>
<dbReference type="GO" id="GO:0003700">
    <property type="term" value="F:DNA-binding transcription factor activity"/>
    <property type="evidence" value="ECO:0007669"/>
    <property type="project" value="InterPro"/>
</dbReference>
<evidence type="ECO:0000313" key="6">
    <source>
        <dbReference type="EMBL" id="MST88892.1"/>
    </source>
</evidence>
<dbReference type="CDD" id="cd05013">
    <property type="entry name" value="SIS_RpiR"/>
    <property type="match status" value="1"/>
</dbReference>
<dbReference type="RefSeq" id="WP_154514991.1">
    <property type="nucleotide sequence ID" value="NZ_VUNM01000007.1"/>
</dbReference>
<dbReference type="Proteomes" id="UP000442619">
    <property type="component" value="Unassembled WGS sequence"/>
</dbReference>
<dbReference type="GO" id="GO:0003677">
    <property type="term" value="F:DNA binding"/>
    <property type="evidence" value="ECO:0007669"/>
    <property type="project" value="UniProtKB-KW"/>
</dbReference>
<dbReference type="InterPro" id="IPR035472">
    <property type="entry name" value="RpiR-like_SIS"/>
</dbReference>
<sequence>MSVNDRIHASYNELTESEKRIAKYFLKHGDEMISYSSKQMAELCHTSAPTIVRFARTLGYKGLADLKVDLIVHKKNEVPDLTKELEQDEHPIDLIKAVYSHRLGNLKRTEEMVDPQVVNETVDVIEKAQNIYLFGIGASGNVCFDLYQKLNRIGYHAVYTPDTHVQIASLAGVKKDDAVIAISYSGETESVLESARVAKELGAQVIGISRLGNTSLRSISDYNFFIPYEENMLRVGAIASRDSSLLITDILYLTLFSRNLEKNKKTLQKTREWAGNIK</sequence>
<dbReference type="Gene3D" id="1.10.10.10">
    <property type="entry name" value="Winged helix-like DNA-binding domain superfamily/Winged helix DNA-binding domain"/>
    <property type="match status" value="1"/>
</dbReference>
<dbReference type="InterPro" id="IPR047640">
    <property type="entry name" value="RpiR-like"/>
</dbReference>
<evidence type="ECO:0000256" key="2">
    <source>
        <dbReference type="ARBA" id="ARBA00023125"/>
    </source>
</evidence>
<evidence type="ECO:0000256" key="3">
    <source>
        <dbReference type="ARBA" id="ARBA00023163"/>
    </source>
</evidence>
<dbReference type="PROSITE" id="PS51464">
    <property type="entry name" value="SIS"/>
    <property type="match status" value="1"/>
</dbReference>
<keyword evidence="1" id="KW-0805">Transcription regulation</keyword>
<evidence type="ECO:0000313" key="7">
    <source>
        <dbReference type="Proteomes" id="UP000442619"/>
    </source>
</evidence>
<dbReference type="InterPro" id="IPR009057">
    <property type="entry name" value="Homeodomain-like_sf"/>
</dbReference>
<dbReference type="InterPro" id="IPR046348">
    <property type="entry name" value="SIS_dom_sf"/>
</dbReference>
<dbReference type="Pfam" id="PF01418">
    <property type="entry name" value="HTH_6"/>
    <property type="match status" value="1"/>
</dbReference>
<dbReference type="GO" id="GO:0097367">
    <property type="term" value="F:carbohydrate derivative binding"/>
    <property type="evidence" value="ECO:0007669"/>
    <property type="project" value="InterPro"/>
</dbReference>
<organism evidence="6 7">
    <name type="scientific">Sharpea porci</name>
    <dbReference type="NCBI Taxonomy" id="2652286"/>
    <lineage>
        <taxon>Bacteria</taxon>
        <taxon>Bacillati</taxon>
        <taxon>Bacillota</taxon>
        <taxon>Erysipelotrichia</taxon>
        <taxon>Erysipelotrichales</taxon>
        <taxon>Coprobacillaceae</taxon>
        <taxon>Sharpea</taxon>
    </lineage>
</organism>
<feature type="domain" description="HTH rpiR-type" evidence="4">
    <location>
        <begin position="1"/>
        <end position="77"/>
    </location>
</feature>
<dbReference type="SUPFAM" id="SSF46689">
    <property type="entry name" value="Homeodomain-like"/>
    <property type="match status" value="1"/>
</dbReference>
<reference evidence="6 7" key="1">
    <citation type="submission" date="2019-08" db="EMBL/GenBank/DDBJ databases">
        <title>In-depth cultivation of the pig gut microbiome towards novel bacterial diversity and tailored functional studies.</title>
        <authorList>
            <person name="Wylensek D."/>
            <person name="Hitch T.C.A."/>
            <person name="Clavel T."/>
        </authorList>
    </citation>
    <scope>NUCLEOTIDE SEQUENCE [LARGE SCALE GENOMIC DNA]</scope>
    <source>
        <strain evidence="6 7">CA-Schmier-601-WT-3</strain>
    </source>
</reference>
<dbReference type="InterPro" id="IPR000281">
    <property type="entry name" value="HTH_RpiR"/>
</dbReference>
<feature type="domain" description="SIS" evidence="5">
    <location>
        <begin position="121"/>
        <end position="261"/>
    </location>
</feature>
<dbReference type="InterPro" id="IPR036388">
    <property type="entry name" value="WH-like_DNA-bd_sf"/>
</dbReference>
<dbReference type="SUPFAM" id="SSF53697">
    <property type="entry name" value="SIS domain"/>
    <property type="match status" value="1"/>
</dbReference>
<keyword evidence="2" id="KW-0238">DNA-binding</keyword>
<dbReference type="Pfam" id="PF01380">
    <property type="entry name" value="SIS"/>
    <property type="match status" value="1"/>
</dbReference>